<keyword evidence="1" id="KW-1133">Transmembrane helix</keyword>
<dbReference type="AlphaFoldDB" id="A0A2P2PW83"/>
<name>A0A2P2PW83_RHIMU</name>
<dbReference type="EMBL" id="GGEC01078520">
    <property type="protein sequence ID" value="MBX59004.1"/>
    <property type="molecule type" value="Transcribed_RNA"/>
</dbReference>
<evidence type="ECO:0000256" key="1">
    <source>
        <dbReference type="SAM" id="Phobius"/>
    </source>
</evidence>
<evidence type="ECO:0000313" key="2">
    <source>
        <dbReference type="EMBL" id="MBX59004.1"/>
    </source>
</evidence>
<proteinExistence type="predicted"/>
<feature type="transmembrane region" description="Helical" evidence="1">
    <location>
        <begin position="12"/>
        <end position="30"/>
    </location>
</feature>
<sequence length="42" mass="4614">MGNWPFPRLHSVGASCIGIPFIINFVFVCVGKFSRGEWGCLA</sequence>
<keyword evidence="1" id="KW-0472">Membrane</keyword>
<accession>A0A2P2PW83</accession>
<protein>
    <submittedName>
        <fullName evidence="2">Uncharacterized protein</fullName>
    </submittedName>
</protein>
<reference evidence="2" key="1">
    <citation type="submission" date="2018-02" db="EMBL/GenBank/DDBJ databases">
        <title>Rhizophora mucronata_Transcriptome.</title>
        <authorList>
            <person name="Meera S.P."/>
            <person name="Sreeshan A."/>
            <person name="Augustine A."/>
        </authorList>
    </citation>
    <scope>NUCLEOTIDE SEQUENCE</scope>
    <source>
        <tissue evidence="2">Leaf</tissue>
    </source>
</reference>
<keyword evidence="1" id="KW-0812">Transmembrane</keyword>
<organism evidence="2">
    <name type="scientific">Rhizophora mucronata</name>
    <name type="common">Asiatic mangrove</name>
    <dbReference type="NCBI Taxonomy" id="61149"/>
    <lineage>
        <taxon>Eukaryota</taxon>
        <taxon>Viridiplantae</taxon>
        <taxon>Streptophyta</taxon>
        <taxon>Embryophyta</taxon>
        <taxon>Tracheophyta</taxon>
        <taxon>Spermatophyta</taxon>
        <taxon>Magnoliopsida</taxon>
        <taxon>eudicotyledons</taxon>
        <taxon>Gunneridae</taxon>
        <taxon>Pentapetalae</taxon>
        <taxon>rosids</taxon>
        <taxon>fabids</taxon>
        <taxon>Malpighiales</taxon>
        <taxon>Rhizophoraceae</taxon>
        <taxon>Rhizophora</taxon>
    </lineage>
</organism>